<feature type="binding site" evidence="11">
    <location>
        <position position="268"/>
    </location>
    <ligand>
        <name>L-glutamine</name>
        <dbReference type="ChEBI" id="CHEBI:58359"/>
    </ligand>
</feature>
<keyword evidence="4 11" id="KW-0436">Ligase</keyword>
<dbReference type="EMBL" id="PGTK01000002">
    <property type="protein sequence ID" value="PJF31966.1"/>
    <property type="molecule type" value="Genomic_DNA"/>
</dbReference>
<dbReference type="AlphaFoldDB" id="A0A2M8P350"/>
<evidence type="ECO:0000256" key="11">
    <source>
        <dbReference type="HAMAP-Rule" id="MF_01209"/>
    </source>
</evidence>
<dbReference type="Gene3D" id="3.50.30.20">
    <property type="entry name" value="Carbamoyl-phosphate synthase small subunit, N-terminal domain"/>
    <property type="match status" value="1"/>
</dbReference>
<keyword evidence="8 11" id="KW-0665">Pyrimidine biosynthesis</keyword>
<keyword evidence="5 11" id="KW-0547">Nucleotide-binding</keyword>
<sequence length="377" mass="40454">MGKALIALEDGSLYQGEGFGAEGAQVGEVVFNTSMTGYQELLTDPSYHRQIVVCTVPHVGNVGINDEDGESGRVWVAGFAVRALSPIVSNWRATRTLDEYLREQGVIGISGVETRSLVRRLRTQGVMRGVIAHGAAAEDSESLIAQARAWQGMENLDLTGEVTCSAPYVWEESVDPQWYIGMAPPPSAPRGHIVAYDFGIKHNQLRLFTARGFRVTVVPARTPAEEVLALQPDGVFLSNGPGDPAAVTYAIENTQALLGRVPIFGICLGHQILALALGGSTHKMLFGHRGGNQPTADPNGAVSITVHNHGFAVSAGSLPEDVEVTRLNLNDDCIEGLRCRRLRAFSVQYHPEAAPGPHDALDLFDEFAALISSTPQP</sequence>
<dbReference type="PRINTS" id="PR00099">
    <property type="entry name" value="CPSGATASE"/>
</dbReference>
<name>A0A2M8P350_9CHLR</name>
<proteinExistence type="inferred from homology"/>
<feature type="binding site" evidence="11">
    <location>
        <position position="310"/>
    </location>
    <ligand>
        <name>L-glutamine</name>
        <dbReference type="ChEBI" id="CHEBI:58359"/>
    </ligand>
</feature>
<dbReference type="PRINTS" id="PR00097">
    <property type="entry name" value="ANTSNTHASEII"/>
</dbReference>
<evidence type="ECO:0000256" key="10">
    <source>
        <dbReference type="ARBA" id="ARBA00049285"/>
    </source>
</evidence>
<gene>
    <name evidence="11" type="primary">carA</name>
    <name evidence="13" type="ORF">CUN51_01875</name>
</gene>
<dbReference type="Gene3D" id="3.40.50.880">
    <property type="match status" value="1"/>
</dbReference>
<comment type="catalytic activity">
    <reaction evidence="10 11">
        <text>L-glutamine + H2O = L-glutamate + NH4(+)</text>
        <dbReference type="Rhea" id="RHEA:15889"/>
        <dbReference type="ChEBI" id="CHEBI:15377"/>
        <dbReference type="ChEBI" id="CHEBI:28938"/>
        <dbReference type="ChEBI" id="CHEBI:29985"/>
        <dbReference type="ChEBI" id="CHEBI:58359"/>
    </reaction>
</comment>
<dbReference type="UniPathway" id="UPA00070">
    <property type="reaction ID" value="UER00115"/>
</dbReference>
<feature type="binding site" evidence="11">
    <location>
        <position position="311"/>
    </location>
    <ligand>
        <name>L-glutamine</name>
        <dbReference type="ChEBI" id="CHEBI:58359"/>
    </ligand>
</feature>
<keyword evidence="11" id="KW-0028">Amino-acid biosynthesis</keyword>
<feature type="active site" evidence="11">
    <location>
        <position position="352"/>
    </location>
</feature>
<dbReference type="SUPFAM" id="SSF52021">
    <property type="entry name" value="Carbamoyl phosphate synthetase, small subunit N-terminal domain"/>
    <property type="match status" value="1"/>
</dbReference>
<dbReference type="InterPro" id="IPR017926">
    <property type="entry name" value="GATASE"/>
</dbReference>
<dbReference type="GO" id="GO:0006541">
    <property type="term" value="P:glutamine metabolic process"/>
    <property type="evidence" value="ECO:0007669"/>
    <property type="project" value="InterPro"/>
</dbReference>
<dbReference type="GO" id="GO:0004088">
    <property type="term" value="F:carbamoyl-phosphate synthase (glutamine-hydrolyzing) activity"/>
    <property type="evidence" value="ECO:0007669"/>
    <property type="project" value="UniProtKB-UniRule"/>
</dbReference>
<comment type="pathway">
    <text evidence="1 11">Pyrimidine metabolism; UMP biosynthesis via de novo pathway; (S)-dihydroorotate from bicarbonate: step 1/3.</text>
</comment>
<dbReference type="InterPro" id="IPR036480">
    <property type="entry name" value="CarbP_synth_ssu_N_sf"/>
</dbReference>
<evidence type="ECO:0000259" key="12">
    <source>
        <dbReference type="SMART" id="SM01097"/>
    </source>
</evidence>
<feature type="domain" description="Carbamoyl-phosphate synthase small subunit N-terminal" evidence="12">
    <location>
        <begin position="2"/>
        <end position="132"/>
    </location>
</feature>
<comment type="caution">
    <text evidence="13">The sequence shown here is derived from an EMBL/GenBank/DDBJ whole genome shotgun (WGS) entry which is preliminary data.</text>
</comment>
<comment type="subunit">
    <text evidence="11">Composed of two chains; the small (or glutamine) chain promotes the hydrolysis of glutamine to ammonia, which is used by the large (or ammonia) chain to synthesize carbamoyl phosphate. Tetramer of heterodimers (alpha,beta)4.</text>
</comment>
<feature type="binding site" evidence="11">
    <location>
        <position position="240"/>
    </location>
    <ligand>
        <name>L-glutamine</name>
        <dbReference type="ChEBI" id="CHEBI:58359"/>
    </ligand>
</feature>
<evidence type="ECO:0000256" key="8">
    <source>
        <dbReference type="ARBA" id="ARBA00022975"/>
    </source>
</evidence>
<organism evidence="13 14">
    <name type="scientific">Candidatus Thermofonsia Clade 1 bacterium</name>
    <dbReference type="NCBI Taxonomy" id="2364210"/>
    <lineage>
        <taxon>Bacteria</taxon>
        <taxon>Bacillati</taxon>
        <taxon>Chloroflexota</taxon>
        <taxon>Candidatus Thermofontia</taxon>
        <taxon>Candidatus Thermofonsia Clade 1</taxon>
    </lineage>
</organism>
<dbReference type="Pfam" id="PF00988">
    <property type="entry name" value="CPSase_sm_chain"/>
    <property type="match status" value="1"/>
</dbReference>
<reference evidence="13 14" key="1">
    <citation type="submission" date="2017-11" db="EMBL/GenBank/DDBJ databases">
        <title>Evolution of Phototrophy in the Chloroflexi Phylum Driven by Horizontal Gene Transfer.</title>
        <authorList>
            <person name="Ward L.M."/>
            <person name="Hemp J."/>
            <person name="Shih P.M."/>
            <person name="Mcglynn S.E."/>
            <person name="Fischer W."/>
        </authorList>
    </citation>
    <scope>NUCLEOTIDE SEQUENCE [LARGE SCALE GENOMIC DNA]</scope>
    <source>
        <strain evidence="13">CP2_2F</strain>
    </source>
</reference>
<dbReference type="SMART" id="SM01097">
    <property type="entry name" value="CPSase_sm_chain"/>
    <property type="match status" value="1"/>
</dbReference>
<dbReference type="CDD" id="cd01744">
    <property type="entry name" value="GATase1_CPSase"/>
    <property type="match status" value="1"/>
</dbReference>
<dbReference type="SUPFAM" id="SSF52317">
    <property type="entry name" value="Class I glutamine amidotransferase-like"/>
    <property type="match status" value="1"/>
</dbReference>
<evidence type="ECO:0000256" key="1">
    <source>
        <dbReference type="ARBA" id="ARBA00004812"/>
    </source>
</evidence>
<feature type="active site" description="Nucleophile" evidence="11">
    <location>
        <position position="267"/>
    </location>
</feature>
<accession>A0A2M8P350</accession>
<feature type="active site" evidence="11">
    <location>
        <position position="350"/>
    </location>
</feature>
<comment type="pathway">
    <text evidence="2 11">Amino-acid biosynthesis; L-arginine biosynthesis; carbamoyl phosphate from bicarbonate: step 1/1.</text>
</comment>
<keyword evidence="6 11" id="KW-0067">ATP-binding</keyword>
<dbReference type="InterPro" id="IPR006274">
    <property type="entry name" value="CarbamoylP_synth_ssu"/>
</dbReference>
<feature type="binding site" evidence="11">
    <location>
        <position position="242"/>
    </location>
    <ligand>
        <name>L-glutamine</name>
        <dbReference type="ChEBI" id="CHEBI:58359"/>
    </ligand>
</feature>
<dbReference type="GO" id="GO:0006526">
    <property type="term" value="P:L-arginine biosynthetic process"/>
    <property type="evidence" value="ECO:0007669"/>
    <property type="project" value="UniProtKB-UniRule"/>
</dbReference>
<dbReference type="InterPro" id="IPR050472">
    <property type="entry name" value="Anth_synth/Amidotransfase"/>
</dbReference>
<feature type="region of interest" description="CPSase" evidence="11">
    <location>
        <begin position="1"/>
        <end position="192"/>
    </location>
</feature>
<evidence type="ECO:0000256" key="4">
    <source>
        <dbReference type="ARBA" id="ARBA00022598"/>
    </source>
</evidence>
<evidence type="ECO:0000256" key="6">
    <source>
        <dbReference type="ARBA" id="ARBA00022840"/>
    </source>
</evidence>
<feature type="binding site" evidence="11">
    <location>
        <position position="271"/>
    </location>
    <ligand>
        <name>L-glutamine</name>
        <dbReference type="ChEBI" id="CHEBI:58359"/>
    </ligand>
</feature>
<evidence type="ECO:0000313" key="14">
    <source>
        <dbReference type="Proteomes" id="UP000228921"/>
    </source>
</evidence>
<dbReference type="GO" id="GO:0006207">
    <property type="term" value="P:'de novo' pyrimidine nucleobase biosynthetic process"/>
    <property type="evidence" value="ECO:0007669"/>
    <property type="project" value="InterPro"/>
</dbReference>
<dbReference type="PANTHER" id="PTHR43418:SF7">
    <property type="entry name" value="CARBAMOYL-PHOSPHATE SYNTHASE SMALL CHAIN"/>
    <property type="match status" value="1"/>
</dbReference>
<dbReference type="PRINTS" id="PR00096">
    <property type="entry name" value="GATASE"/>
</dbReference>
<dbReference type="GO" id="GO:0005524">
    <property type="term" value="F:ATP binding"/>
    <property type="evidence" value="ECO:0007669"/>
    <property type="project" value="UniProtKB-UniRule"/>
</dbReference>
<dbReference type="FunFam" id="3.50.30.20:FF:000001">
    <property type="entry name" value="Carbamoyl-phosphate synthase small chain"/>
    <property type="match status" value="1"/>
</dbReference>
<dbReference type="NCBIfam" id="TIGR01368">
    <property type="entry name" value="CPSaseIIsmall"/>
    <property type="match status" value="1"/>
</dbReference>
<dbReference type="GO" id="GO:0044205">
    <property type="term" value="P:'de novo' UMP biosynthetic process"/>
    <property type="evidence" value="ECO:0007669"/>
    <property type="project" value="UniProtKB-UniRule"/>
</dbReference>
<evidence type="ECO:0000256" key="7">
    <source>
        <dbReference type="ARBA" id="ARBA00022962"/>
    </source>
</evidence>
<evidence type="ECO:0000256" key="2">
    <source>
        <dbReference type="ARBA" id="ARBA00005077"/>
    </source>
</evidence>
<dbReference type="PROSITE" id="PS51273">
    <property type="entry name" value="GATASE_TYPE_1"/>
    <property type="match status" value="1"/>
</dbReference>
<dbReference type="HAMAP" id="MF_01209">
    <property type="entry name" value="CPSase_S_chain"/>
    <property type="match status" value="1"/>
</dbReference>
<evidence type="ECO:0000313" key="13">
    <source>
        <dbReference type="EMBL" id="PJF31966.1"/>
    </source>
</evidence>
<dbReference type="EC" id="6.3.5.5" evidence="11"/>
<comment type="catalytic activity">
    <reaction evidence="9 11">
        <text>hydrogencarbonate + L-glutamine + 2 ATP + H2O = carbamoyl phosphate + L-glutamate + 2 ADP + phosphate + 2 H(+)</text>
        <dbReference type="Rhea" id="RHEA:18633"/>
        <dbReference type="ChEBI" id="CHEBI:15377"/>
        <dbReference type="ChEBI" id="CHEBI:15378"/>
        <dbReference type="ChEBI" id="CHEBI:17544"/>
        <dbReference type="ChEBI" id="CHEBI:29985"/>
        <dbReference type="ChEBI" id="CHEBI:30616"/>
        <dbReference type="ChEBI" id="CHEBI:43474"/>
        <dbReference type="ChEBI" id="CHEBI:58228"/>
        <dbReference type="ChEBI" id="CHEBI:58359"/>
        <dbReference type="ChEBI" id="CHEBI:456216"/>
        <dbReference type="EC" id="6.3.5.5"/>
    </reaction>
</comment>
<keyword evidence="11" id="KW-0055">Arginine biosynthesis</keyword>
<dbReference type="InterPro" id="IPR002474">
    <property type="entry name" value="CarbamoylP_synth_ssu_N"/>
</dbReference>
<dbReference type="Pfam" id="PF00117">
    <property type="entry name" value="GATase"/>
    <property type="match status" value="1"/>
</dbReference>
<comment type="function">
    <text evidence="11">Small subunit of the glutamine-dependent carbamoyl phosphate synthetase (CPSase). CPSase catalyzes the formation of carbamoyl phosphate from the ammonia moiety of glutamine, carbonate, and phosphate donated by ATP, constituting the first step of 2 biosynthetic pathways, one leading to arginine and/or urea and the other to pyrimidine nucleotides. The small subunit (glutamine amidotransferase) binds and cleaves glutamine to supply the large subunit with the substrate ammonia.</text>
</comment>
<dbReference type="NCBIfam" id="NF009475">
    <property type="entry name" value="PRK12838.1"/>
    <property type="match status" value="1"/>
</dbReference>
<evidence type="ECO:0000256" key="5">
    <source>
        <dbReference type="ARBA" id="ARBA00022741"/>
    </source>
</evidence>
<dbReference type="PANTHER" id="PTHR43418">
    <property type="entry name" value="MULTIFUNCTIONAL TRYPTOPHAN BIOSYNTHESIS PROTEIN-RELATED"/>
    <property type="match status" value="1"/>
</dbReference>
<dbReference type="GO" id="GO:0004359">
    <property type="term" value="F:glutaminase activity"/>
    <property type="evidence" value="ECO:0007669"/>
    <property type="project" value="RHEA"/>
</dbReference>
<protein>
    <recommendedName>
        <fullName evidence="11">Carbamoyl phosphate synthase small chain</fullName>
        <ecNumber evidence="11">6.3.5.5</ecNumber>
    </recommendedName>
    <alternativeName>
        <fullName evidence="11">Carbamoyl phosphate synthetase glutamine chain</fullName>
    </alternativeName>
</protein>
<dbReference type="InterPro" id="IPR029062">
    <property type="entry name" value="Class_I_gatase-like"/>
</dbReference>
<comment type="similarity">
    <text evidence="3 11">Belongs to the CarA family.</text>
</comment>
<evidence type="ECO:0000256" key="9">
    <source>
        <dbReference type="ARBA" id="ARBA00048816"/>
    </source>
</evidence>
<feature type="binding site" evidence="11">
    <location>
        <position position="46"/>
    </location>
    <ligand>
        <name>L-glutamine</name>
        <dbReference type="ChEBI" id="CHEBI:58359"/>
    </ligand>
</feature>
<feature type="binding site" evidence="11">
    <location>
        <position position="308"/>
    </location>
    <ligand>
        <name>L-glutamine</name>
        <dbReference type="ChEBI" id="CHEBI:58359"/>
    </ligand>
</feature>
<dbReference type="UniPathway" id="UPA00068">
    <property type="reaction ID" value="UER00171"/>
</dbReference>
<evidence type="ECO:0000256" key="3">
    <source>
        <dbReference type="ARBA" id="ARBA00007800"/>
    </source>
</evidence>
<keyword evidence="7 11" id="KW-0315">Glutamine amidotransferase</keyword>
<dbReference type="Proteomes" id="UP000228921">
    <property type="component" value="Unassembled WGS sequence"/>
</dbReference>
<dbReference type="InterPro" id="IPR035686">
    <property type="entry name" value="CPSase_GATase1"/>
</dbReference>